<organism evidence="1">
    <name type="scientific">Arundo donax</name>
    <name type="common">Giant reed</name>
    <name type="synonym">Donax arundinaceus</name>
    <dbReference type="NCBI Taxonomy" id="35708"/>
    <lineage>
        <taxon>Eukaryota</taxon>
        <taxon>Viridiplantae</taxon>
        <taxon>Streptophyta</taxon>
        <taxon>Embryophyta</taxon>
        <taxon>Tracheophyta</taxon>
        <taxon>Spermatophyta</taxon>
        <taxon>Magnoliopsida</taxon>
        <taxon>Liliopsida</taxon>
        <taxon>Poales</taxon>
        <taxon>Poaceae</taxon>
        <taxon>PACMAD clade</taxon>
        <taxon>Arundinoideae</taxon>
        <taxon>Arundineae</taxon>
        <taxon>Arundo</taxon>
    </lineage>
</organism>
<name>A0A0A9FH37_ARUDO</name>
<evidence type="ECO:0000313" key="1">
    <source>
        <dbReference type="EMBL" id="JAE09451.1"/>
    </source>
</evidence>
<accession>A0A0A9FH37</accession>
<reference evidence="1" key="1">
    <citation type="submission" date="2014-09" db="EMBL/GenBank/DDBJ databases">
        <authorList>
            <person name="Magalhaes I.L.F."/>
            <person name="Oliveira U."/>
            <person name="Santos F.R."/>
            <person name="Vidigal T.H.D.A."/>
            <person name="Brescovit A.D."/>
            <person name="Santos A.J."/>
        </authorList>
    </citation>
    <scope>NUCLEOTIDE SEQUENCE</scope>
    <source>
        <tissue evidence="1">Shoot tissue taken approximately 20 cm above the soil surface</tissue>
    </source>
</reference>
<sequence>MGRRPERAS</sequence>
<reference evidence="1" key="2">
    <citation type="journal article" date="2015" name="Data Brief">
        <title>Shoot transcriptome of the giant reed, Arundo donax.</title>
        <authorList>
            <person name="Barrero R.A."/>
            <person name="Guerrero F.D."/>
            <person name="Moolhuijzen P."/>
            <person name="Goolsby J.A."/>
            <person name="Tidwell J."/>
            <person name="Bellgard S.E."/>
            <person name="Bellgard M.I."/>
        </authorList>
    </citation>
    <scope>NUCLEOTIDE SEQUENCE</scope>
    <source>
        <tissue evidence="1">Shoot tissue taken approximately 20 cm above the soil surface</tissue>
    </source>
</reference>
<protein>
    <submittedName>
        <fullName evidence="1">Uncharacterized protein</fullName>
    </submittedName>
</protein>
<proteinExistence type="predicted"/>
<dbReference type="EMBL" id="GBRH01188445">
    <property type="protein sequence ID" value="JAE09451.1"/>
    <property type="molecule type" value="Transcribed_RNA"/>
</dbReference>